<sequence>MSSLSFVVESEHHILLKGEMTFSTAREALRDSTNYFGNHGDLVVDLGGVRRVDSAGLALLIEWLRQMKRDQRVVRFLNVPYKLEGLAQVSGVDGILNEFSGT</sequence>
<dbReference type="AlphaFoldDB" id="A0A8J6P3C8"/>
<name>A0A8J6P3C8_9GAMM</name>
<accession>A0A8J6P3C8</accession>
<dbReference type="SUPFAM" id="SSF52091">
    <property type="entry name" value="SpoIIaa-like"/>
    <property type="match status" value="1"/>
</dbReference>
<organism evidence="2 3">
    <name type="scientific">Candidatus Thiopontia autotrophica</name>
    <dbReference type="NCBI Taxonomy" id="2841688"/>
    <lineage>
        <taxon>Bacteria</taxon>
        <taxon>Pseudomonadati</taxon>
        <taxon>Pseudomonadota</taxon>
        <taxon>Gammaproteobacteria</taxon>
        <taxon>Candidatus Thiopontia</taxon>
    </lineage>
</organism>
<dbReference type="InterPro" id="IPR002645">
    <property type="entry name" value="STAS_dom"/>
</dbReference>
<proteinExistence type="predicted"/>
<dbReference type="EMBL" id="JACNFK010000022">
    <property type="protein sequence ID" value="MBC8519379.1"/>
    <property type="molecule type" value="Genomic_DNA"/>
</dbReference>
<evidence type="ECO:0000313" key="3">
    <source>
        <dbReference type="Proteomes" id="UP000654401"/>
    </source>
</evidence>
<dbReference type="InterPro" id="IPR036513">
    <property type="entry name" value="STAS_dom_sf"/>
</dbReference>
<comment type="caution">
    <text evidence="2">The sequence shown here is derived from an EMBL/GenBank/DDBJ whole genome shotgun (WGS) entry which is preliminary data.</text>
</comment>
<evidence type="ECO:0000259" key="1">
    <source>
        <dbReference type="PROSITE" id="PS50801"/>
    </source>
</evidence>
<dbReference type="CDD" id="cd07043">
    <property type="entry name" value="STAS_anti-anti-sigma_factors"/>
    <property type="match status" value="1"/>
</dbReference>
<dbReference type="Pfam" id="PF13466">
    <property type="entry name" value="STAS_2"/>
    <property type="match status" value="1"/>
</dbReference>
<gene>
    <name evidence="2" type="ORF">H8D24_03095</name>
</gene>
<evidence type="ECO:0000313" key="2">
    <source>
        <dbReference type="EMBL" id="MBC8519379.1"/>
    </source>
</evidence>
<protein>
    <submittedName>
        <fullName evidence="2">STAS domain-containing protein</fullName>
    </submittedName>
</protein>
<feature type="domain" description="STAS" evidence="1">
    <location>
        <begin position="14"/>
        <end position="102"/>
    </location>
</feature>
<dbReference type="Gene3D" id="3.30.750.24">
    <property type="entry name" value="STAS domain"/>
    <property type="match status" value="1"/>
</dbReference>
<dbReference type="InterPro" id="IPR058548">
    <property type="entry name" value="MlaB-like_STAS"/>
</dbReference>
<reference evidence="2 3" key="1">
    <citation type="submission" date="2020-08" db="EMBL/GenBank/DDBJ databases">
        <title>Bridging the membrane lipid divide: bacteria of the FCB group superphylum have the potential to synthesize archaeal ether lipids.</title>
        <authorList>
            <person name="Villanueva L."/>
            <person name="Von Meijenfeldt F.A.B."/>
            <person name="Westbye A.B."/>
            <person name="Yadav S."/>
            <person name="Hopmans E.C."/>
            <person name="Dutilh B.E."/>
            <person name="Sinninghe Damste J.S."/>
        </authorList>
    </citation>
    <scope>NUCLEOTIDE SEQUENCE [LARGE SCALE GENOMIC DNA]</scope>
    <source>
        <strain evidence="2">NIOZ-UU100</strain>
    </source>
</reference>
<dbReference type="Proteomes" id="UP000654401">
    <property type="component" value="Unassembled WGS sequence"/>
</dbReference>
<dbReference type="PROSITE" id="PS50801">
    <property type="entry name" value="STAS"/>
    <property type="match status" value="1"/>
</dbReference>